<protein>
    <submittedName>
        <fullName evidence="1">Uncharacterized protein</fullName>
    </submittedName>
</protein>
<proteinExistence type="predicted"/>
<evidence type="ECO:0000313" key="1">
    <source>
        <dbReference type="EMBL" id="NGY61262.1"/>
    </source>
</evidence>
<dbReference type="Proteomes" id="UP000481360">
    <property type="component" value="Unassembled WGS sequence"/>
</dbReference>
<accession>A0A7C9RUY0</accession>
<comment type="caution">
    <text evidence="1">The sequence shown here is derived from an EMBL/GenBank/DDBJ whole genome shotgun (WGS) entry which is preliminary data.</text>
</comment>
<keyword evidence="2" id="KW-1185">Reference proteome</keyword>
<organism evidence="1 2">
    <name type="scientific">Lentzea alba</name>
    <dbReference type="NCBI Taxonomy" id="2714351"/>
    <lineage>
        <taxon>Bacteria</taxon>
        <taxon>Bacillati</taxon>
        <taxon>Actinomycetota</taxon>
        <taxon>Actinomycetes</taxon>
        <taxon>Pseudonocardiales</taxon>
        <taxon>Pseudonocardiaceae</taxon>
        <taxon>Lentzea</taxon>
    </lineage>
</organism>
<dbReference type="EMBL" id="JAAMPJ010000005">
    <property type="protein sequence ID" value="NGY61262.1"/>
    <property type="molecule type" value="Genomic_DNA"/>
</dbReference>
<dbReference type="RefSeq" id="WP_166047581.1">
    <property type="nucleotide sequence ID" value="NZ_JAAMPJ010000005.1"/>
</dbReference>
<reference evidence="1 2" key="1">
    <citation type="submission" date="2020-03" db="EMBL/GenBank/DDBJ databases">
        <title>Isolation and identification of active actinomycetes.</title>
        <authorList>
            <person name="Sun X."/>
        </authorList>
    </citation>
    <scope>NUCLEOTIDE SEQUENCE [LARGE SCALE GENOMIC DNA]</scope>
    <source>
        <strain evidence="1 2">NEAU-D13</strain>
    </source>
</reference>
<gene>
    <name evidence="1" type="ORF">G7043_20255</name>
</gene>
<sequence>MKTVVMSGAAKAVDPVGERAAGAIRILVKAFDDLTDAGHVQDPAEHDEVFTWIFGWWVWITRNSKLVLLAHEADLAHESSPNVRSILEHSLVMQWVADVGAEALSTLTALDAEWRRKFINELSAAGWSVPAGVTAPPPLSEPLKLKGKVTNFNELCVNYDARSLYIPYRMLSTHVHPTAKGALAYIGDEGQLANYPVHDDSDSDLALVAVCVIQAALTIDSLLDNEVLTAAIAEARERLGAAIDRPQLGGPG</sequence>
<evidence type="ECO:0000313" key="2">
    <source>
        <dbReference type="Proteomes" id="UP000481360"/>
    </source>
</evidence>
<name>A0A7C9RUY0_9PSEU</name>
<dbReference type="AlphaFoldDB" id="A0A7C9RUY0"/>